<dbReference type="AlphaFoldDB" id="A0A1I7YRA8"/>
<reference evidence="3" key="1">
    <citation type="submission" date="2016-11" db="UniProtKB">
        <authorList>
            <consortium name="WormBaseParasite"/>
        </authorList>
    </citation>
    <scope>IDENTIFICATION</scope>
</reference>
<organism evidence="2 3">
    <name type="scientific">Steinernema glaseri</name>
    <dbReference type="NCBI Taxonomy" id="37863"/>
    <lineage>
        <taxon>Eukaryota</taxon>
        <taxon>Metazoa</taxon>
        <taxon>Ecdysozoa</taxon>
        <taxon>Nematoda</taxon>
        <taxon>Chromadorea</taxon>
        <taxon>Rhabditida</taxon>
        <taxon>Tylenchina</taxon>
        <taxon>Panagrolaimomorpha</taxon>
        <taxon>Strongyloidoidea</taxon>
        <taxon>Steinernematidae</taxon>
        <taxon>Steinernema</taxon>
    </lineage>
</organism>
<proteinExistence type="predicted"/>
<evidence type="ECO:0000313" key="3">
    <source>
        <dbReference type="WBParaSite" id="L893_g18928.t1"/>
    </source>
</evidence>
<evidence type="ECO:0000256" key="1">
    <source>
        <dbReference type="SAM" id="MobiDB-lite"/>
    </source>
</evidence>
<feature type="region of interest" description="Disordered" evidence="1">
    <location>
        <begin position="29"/>
        <end position="49"/>
    </location>
</feature>
<protein>
    <submittedName>
        <fullName evidence="3">Uncharacterized protein</fullName>
    </submittedName>
</protein>
<evidence type="ECO:0000313" key="2">
    <source>
        <dbReference type="Proteomes" id="UP000095287"/>
    </source>
</evidence>
<dbReference type="WBParaSite" id="L893_g18928.t1">
    <property type="protein sequence ID" value="L893_g18928.t1"/>
    <property type="gene ID" value="L893_g18928"/>
</dbReference>
<sequence length="162" mass="18167">MILVSESDSYLLIVQGTAATLSEPLSVRSSLGVSPQGRNRSSIREEGRIDPGTGVKSVCNQPIVGELNVSLNYWRRKLVDAYPAPPSALKRTEWSILCPLHARNTSCYPKSQYELSDSKYTSSPRYPRIKPRETKAKPNVRQPITTAQWRGSYRDIPDIYIA</sequence>
<name>A0A1I7YRA8_9BILA</name>
<feature type="compositionally biased region" description="Polar residues" evidence="1">
    <location>
        <begin position="29"/>
        <end position="40"/>
    </location>
</feature>
<accession>A0A1I7YRA8</accession>
<keyword evidence="2" id="KW-1185">Reference proteome</keyword>
<feature type="region of interest" description="Disordered" evidence="1">
    <location>
        <begin position="117"/>
        <end position="139"/>
    </location>
</feature>
<dbReference type="Proteomes" id="UP000095287">
    <property type="component" value="Unplaced"/>
</dbReference>